<keyword evidence="2" id="KW-0963">Cytoplasm</keyword>
<dbReference type="GO" id="GO:0006431">
    <property type="term" value="P:methionyl-tRNA aminoacylation"/>
    <property type="evidence" value="ECO:0007669"/>
    <property type="project" value="InterPro"/>
</dbReference>
<evidence type="ECO:0000256" key="9">
    <source>
        <dbReference type="RuleBase" id="RU363039"/>
    </source>
</evidence>
<dbReference type="InterPro" id="IPR001412">
    <property type="entry name" value="aa-tRNA-synth_I_CS"/>
</dbReference>
<organism evidence="12 13">
    <name type="scientific">Phytoactinopolyspora alkaliphila</name>
    <dbReference type="NCBI Taxonomy" id="1783498"/>
    <lineage>
        <taxon>Bacteria</taxon>
        <taxon>Bacillati</taxon>
        <taxon>Actinomycetota</taxon>
        <taxon>Actinomycetes</taxon>
        <taxon>Jiangellales</taxon>
        <taxon>Jiangellaceae</taxon>
        <taxon>Phytoactinopolyspora</taxon>
    </lineage>
</organism>
<evidence type="ECO:0000313" key="12">
    <source>
        <dbReference type="EMBL" id="NED95355.1"/>
    </source>
</evidence>
<sequence length="509" mass="56694">MATNQNVYITTSIPYVNAEPHLGHALEFVQADVLARHQRSRGLLVRFLTGTDDNALKNVTAARSAGVDVREFVDANARRFLGLQEPLSLSFDDVIRTSADLRHRIGVERLWEQCARQGDFYRRHYEGLYCGGCEQFYRQEDLPEGLCPEHRVTPEPVVEENWFFRLSRYAEPLLETVTSGQVRIEPATRRNEVLAFIRAGLEDFSVSRPAARANGWGIPVPGDPGHIIYVWWDALANYITALGYGGPDQRAYQDWWVDSAARIHVIGKGITRFHAVYWLALLLSAGQPLPTTIHVHEYLTVDGAKLSKSTGNAISPEDLVRRFGTDAVRWWLLREVARLGDTDFTVERLVACANRNLANGIGNLQNRTLALVHKFRAGRIINPSRVNSLGSDLVTAYQTLPHVIDDALTRFDFRAATEGISSVVDTGNRLVEAARPWELARREKAGDLGASRDLDDVLGVLVDACRVVAHESRPFIPNGAAALLEQLSSGDGQVSPPTPVFPRWHGTTH</sequence>
<feature type="region of interest" description="Disordered" evidence="10">
    <location>
        <begin position="488"/>
        <end position="509"/>
    </location>
</feature>
<dbReference type="InterPro" id="IPR023457">
    <property type="entry name" value="Met-tRNA_synth_2"/>
</dbReference>
<dbReference type="Proteomes" id="UP000469185">
    <property type="component" value="Unassembled WGS sequence"/>
</dbReference>
<proteinExistence type="inferred from homology"/>
<dbReference type="EMBL" id="JAAGOB010000004">
    <property type="protein sequence ID" value="NED95355.1"/>
    <property type="molecule type" value="Genomic_DNA"/>
</dbReference>
<gene>
    <name evidence="12" type="ORF">G1H11_08500</name>
</gene>
<accession>A0A6N9YK91</accession>
<dbReference type="Gene3D" id="1.10.730.10">
    <property type="entry name" value="Isoleucyl-tRNA Synthetase, Domain 1"/>
    <property type="match status" value="1"/>
</dbReference>
<comment type="caution">
    <text evidence="12">The sequence shown here is derived from an EMBL/GenBank/DDBJ whole genome shotgun (WGS) entry which is preliminary data.</text>
</comment>
<feature type="domain" description="Methionyl/Leucyl tRNA synthetase" evidence="11">
    <location>
        <begin position="154"/>
        <end position="369"/>
    </location>
</feature>
<dbReference type="AlphaFoldDB" id="A0A6N9YK91"/>
<dbReference type="PANTHER" id="PTHR43326:SF1">
    <property type="entry name" value="METHIONINE--TRNA LIGASE, MITOCHONDRIAL"/>
    <property type="match status" value="1"/>
</dbReference>
<dbReference type="CDD" id="cd00814">
    <property type="entry name" value="MetRS_core"/>
    <property type="match status" value="1"/>
</dbReference>
<dbReference type="PROSITE" id="PS00178">
    <property type="entry name" value="AA_TRNA_LIGASE_I"/>
    <property type="match status" value="1"/>
</dbReference>
<name>A0A6N9YK91_9ACTN</name>
<protein>
    <recommendedName>
        <fullName evidence="1">methionine--tRNA ligase</fullName>
        <ecNumber evidence="1">6.1.1.10</ecNumber>
    </recommendedName>
    <alternativeName>
        <fullName evidence="8">Methionyl-tRNA synthetase</fullName>
    </alternativeName>
</protein>
<dbReference type="InterPro" id="IPR014729">
    <property type="entry name" value="Rossmann-like_a/b/a_fold"/>
</dbReference>
<evidence type="ECO:0000256" key="10">
    <source>
        <dbReference type="SAM" id="MobiDB-lite"/>
    </source>
</evidence>
<dbReference type="Gene3D" id="2.170.220.10">
    <property type="match status" value="1"/>
</dbReference>
<dbReference type="InterPro" id="IPR009080">
    <property type="entry name" value="tRNAsynth_Ia_anticodon-bd"/>
</dbReference>
<dbReference type="GO" id="GO:0004825">
    <property type="term" value="F:methionine-tRNA ligase activity"/>
    <property type="evidence" value="ECO:0007669"/>
    <property type="project" value="UniProtKB-EC"/>
</dbReference>
<evidence type="ECO:0000256" key="8">
    <source>
        <dbReference type="ARBA" id="ARBA00030904"/>
    </source>
</evidence>
<dbReference type="Pfam" id="PF09334">
    <property type="entry name" value="tRNA-synt_1g"/>
    <property type="match status" value="2"/>
</dbReference>
<dbReference type="PANTHER" id="PTHR43326">
    <property type="entry name" value="METHIONYL-TRNA SYNTHETASE"/>
    <property type="match status" value="1"/>
</dbReference>
<keyword evidence="7 9" id="KW-0030">Aminoacyl-tRNA synthetase</keyword>
<evidence type="ECO:0000256" key="6">
    <source>
        <dbReference type="ARBA" id="ARBA00022917"/>
    </source>
</evidence>
<comment type="similarity">
    <text evidence="9">Belongs to the class-I aminoacyl-tRNA synthetase family.</text>
</comment>
<dbReference type="RefSeq" id="WP_163818057.1">
    <property type="nucleotide sequence ID" value="NZ_JAAGOB010000004.1"/>
</dbReference>
<dbReference type="EC" id="6.1.1.10" evidence="1"/>
<keyword evidence="5 9" id="KW-0067">ATP-binding</keyword>
<dbReference type="InterPro" id="IPR015413">
    <property type="entry name" value="Methionyl/Leucyl_tRNA_Synth"/>
</dbReference>
<dbReference type="GO" id="GO:0005524">
    <property type="term" value="F:ATP binding"/>
    <property type="evidence" value="ECO:0007669"/>
    <property type="project" value="UniProtKB-KW"/>
</dbReference>
<evidence type="ECO:0000256" key="3">
    <source>
        <dbReference type="ARBA" id="ARBA00022598"/>
    </source>
</evidence>
<evidence type="ECO:0000313" key="13">
    <source>
        <dbReference type="Proteomes" id="UP000469185"/>
    </source>
</evidence>
<evidence type="ECO:0000256" key="7">
    <source>
        <dbReference type="ARBA" id="ARBA00023146"/>
    </source>
</evidence>
<evidence type="ECO:0000256" key="4">
    <source>
        <dbReference type="ARBA" id="ARBA00022741"/>
    </source>
</evidence>
<keyword evidence="4 9" id="KW-0547">Nucleotide-binding</keyword>
<keyword evidence="13" id="KW-1185">Reference proteome</keyword>
<evidence type="ECO:0000256" key="5">
    <source>
        <dbReference type="ARBA" id="ARBA00022840"/>
    </source>
</evidence>
<dbReference type="PRINTS" id="PR01041">
    <property type="entry name" value="TRNASYNTHMET"/>
</dbReference>
<dbReference type="SUPFAM" id="SSF52374">
    <property type="entry name" value="Nucleotidylyl transferase"/>
    <property type="match status" value="1"/>
</dbReference>
<dbReference type="SUPFAM" id="SSF47323">
    <property type="entry name" value="Anticodon-binding domain of a subclass of class I aminoacyl-tRNA synthetases"/>
    <property type="match status" value="1"/>
</dbReference>
<evidence type="ECO:0000256" key="1">
    <source>
        <dbReference type="ARBA" id="ARBA00012838"/>
    </source>
</evidence>
<dbReference type="InterPro" id="IPR033911">
    <property type="entry name" value="MetRS_core"/>
</dbReference>
<feature type="domain" description="Methionyl/Leucyl tRNA synthetase" evidence="11">
    <location>
        <begin position="7"/>
        <end position="150"/>
    </location>
</feature>
<keyword evidence="6 9" id="KW-0648">Protein biosynthesis</keyword>
<dbReference type="Gene3D" id="3.40.50.620">
    <property type="entry name" value="HUPs"/>
    <property type="match status" value="1"/>
</dbReference>
<evidence type="ECO:0000256" key="2">
    <source>
        <dbReference type="ARBA" id="ARBA00022490"/>
    </source>
</evidence>
<evidence type="ECO:0000259" key="11">
    <source>
        <dbReference type="Pfam" id="PF09334"/>
    </source>
</evidence>
<keyword evidence="3 9" id="KW-0436">Ligase</keyword>
<reference evidence="12 13" key="1">
    <citation type="submission" date="2020-02" db="EMBL/GenBank/DDBJ databases">
        <authorList>
            <person name="Li X.-J."/>
            <person name="Feng X.-M."/>
        </authorList>
    </citation>
    <scope>NUCLEOTIDE SEQUENCE [LARGE SCALE GENOMIC DNA]</scope>
    <source>
        <strain evidence="12 13">CGMCC 4.7225</strain>
    </source>
</reference>